<keyword evidence="2" id="KW-1185">Reference proteome</keyword>
<evidence type="ECO:0000313" key="2">
    <source>
        <dbReference type="Proteomes" id="UP001056120"/>
    </source>
</evidence>
<gene>
    <name evidence="1" type="ORF">L1987_79567</name>
</gene>
<sequence length="76" mass="8096">MLLNSNGKVGMIVDNEKEEPSTSTALTSKGKAKSKARGLMSYRVSLIVKKEIKSSVTTSLNSPDQPTSKAGRNSPD</sequence>
<reference evidence="1 2" key="2">
    <citation type="journal article" date="2022" name="Mol. Ecol. Resour.">
        <title>The genomes of chicory, endive, great burdock and yacon provide insights into Asteraceae paleo-polyploidization history and plant inulin production.</title>
        <authorList>
            <person name="Fan W."/>
            <person name="Wang S."/>
            <person name="Wang H."/>
            <person name="Wang A."/>
            <person name="Jiang F."/>
            <person name="Liu H."/>
            <person name="Zhao H."/>
            <person name="Xu D."/>
            <person name="Zhang Y."/>
        </authorList>
    </citation>
    <scope>NUCLEOTIDE SEQUENCE [LARGE SCALE GENOMIC DNA]</scope>
    <source>
        <strain evidence="2">cv. Yunnan</strain>
        <tissue evidence="1">Leaves</tissue>
    </source>
</reference>
<dbReference type="EMBL" id="CM042043">
    <property type="protein sequence ID" value="KAI3696549.1"/>
    <property type="molecule type" value="Genomic_DNA"/>
</dbReference>
<accession>A0ACB8ZGU7</accession>
<protein>
    <submittedName>
        <fullName evidence="1">Uncharacterized protein</fullName>
    </submittedName>
</protein>
<evidence type="ECO:0000313" key="1">
    <source>
        <dbReference type="EMBL" id="KAI3696549.1"/>
    </source>
</evidence>
<organism evidence="1 2">
    <name type="scientific">Smallanthus sonchifolius</name>
    <dbReference type="NCBI Taxonomy" id="185202"/>
    <lineage>
        <taxon>Eukaryota</taxon>
        <taxon>Viridiplantae</taxon>
        <taxon>Streptophyta</taxon>
        <taxon>Embryophyta</taxon>
        <taxon>Tracheophyta</taxon>
        <taxon>Spermatophyta</taxon>
        <taxon>Magnoliopsida</taxon>
        <taxon>eudicotyledons</taxon>
        <taxon>Gunneridae</taxon>
        <taxon>Pentapetalae</taxon>
        <taxon>asterids</taxon>
        <taxon>campanulids</taxon>
        <taxon>Asterales</taxon>
        <taxon>Asteraceae</taxon>
        <taxon>Asteroideae</taxon>
        <taxon>Heliantheae alliance</taxon>
        <taxon>Millerieae</taxon>
        <taxon>Smallanthus</taxon>
    </lineage>
</organism>
<reference evidence="2" key="1">
    <citation type="journal article" date="2022" name="Mol. Ecol. Resour.">
        <title>The genomes of chicory, endive, great burdock and yacon provide insights into Asteraceae palaeo-polyploidization history and plant inulin production.</title>
        <authorList>
            <person name="Fan W."/>
            <person name="Wang S."/>
            <person name="Wang H."/>
            <person name="Wang A."/>
            <person name="Jiang F."/>
            <person name="Liu H."/>
            <person name="Zhao H."/>
            <person name="Xu D."/>
            <person name="Zhang Y."/>
        </authorList>
    </citation>
    <scope>NUCLEOTIDE SEQUENCE [LARGE SCALE GENOMIC DNA]</scope>
    <source>
        <strain evidence="2">cv. Yunnan</strain>
    </source>
</reference>
<name>A0ACB8ZGU7_9ASTR</name>
<proteinExistence type="predicted"/>
<dbReference type="Proteomes" id="UP001056120">
    <property type="component" value="Linkage Group LG26"/>
</dbReference>
<comment type="caution">
    <text evidence="1">The sequence shown here is derived from an EMBL/GenBank/DDBJ whole genome shotgun (WGS) entry which is preliminary data.</text>
</comment>